<dbReference type="Proteomes" id="UP001467690">
    <property type="component" value="Unassembled WGS sequence"/>
</dbReference>
<feature type="site" description="Important for substrate specificity" evidence="5">
    <location>
        <position position="21"/>
    </location>
</feature>
<evidence type="ECO:0000256" key="2">
    <source>
        <dbReference type="ARBA" id="ARBA00022490"/>
    </source>
</evidence>
<dbReference type="InterPro" id="IPR029001">
    <property type="entry name" value="ITPase-like_fam"/>
</dbReference>
<organism evidence="6 7">
    <name type="scientific">Catenovulum sediminis</name>
    <dbReference type="NCBI Taxonomy" id="1740262"/>
    <lineage>
        <taxon>Bacteria</taxon>
        <taxon>Pseudomonadati</taxon>
        <taxon>Pseudomonadota</taxon>
        <taxon>Gammaproteobacteria</taxon>
        <taxon>Alteromonadales</taxon>
        <taxon>Alteromonadaceae</taxon>
        <taxon>Catenovulum</taxon>
    </lineage>
</organism>
<comment type="cofactor">
    <cofactor evidence="5">
        <name>a divalent metal cation</name>
        <dbReference type="ChEBI" id="CHEBI:60240"/>
    </cofactor>
</comment>
<dbReference type="GO" id="GO:0016787">
    <property type="term" value="F:hydrolase activity"/>
    <property type="evidence" value="ECO:0007669"/>
    <property type="project" value="UniProtKB-KW"/>
</dbReference>
<dbReference type="NCBIfam" id="TIGR00172">
    <property type="entry name" value="maf"/>
    <property type="match status" value="1"/>
</dbReference>
<comment type="catalytic activity">
    <reaction evidence="5">
        <text>N(7)-methyl-GTP + H2O = N(7)-methyl-GMP + diphosphate + H(+)</text>
        <dbReference type="Rhea" id="RHEA:58744"/>
        <dbReference type="ChEBI" id="CHEBI:15377"/>
        <dbReference type="ChEBI" id="CHEBI:15378"/>
        <dbReference type="ChEBI" id="CHEBI:33019"/>
        <dbReference type="ChEBI" id="CHEBI:58285"/>
        <dbReference type="ChEBI" id="CHEBI:87133"/>
    </reaction>
</comment>
<reference evidence="6 7" key="1">
    <citation type="submission" date="2024-06" db="EMBL/GenBank/DDBJ databases">
        <authorList>
            <person name="Chen R.Y."/>
        </authorList>
    </citation>
    <scope>NUCLEOTIDE SEQUENCE [LARGE SCALE GENOMIC DNA]</scope>
    <source>
        <strain evidence="6 7">D2</strain>
    </source>
</reference>
<dbReference type="InterPro" id="IPR003697">
    <property type="entry name" value="Maf-like"/>
</dbReference>
<comment type="subcellular location">
    <subcellularLocation>
        <location evidence="1 5">Cytoplasm</location>
    </subcellularLocation>
</comment>
<comment type="function">
    <text evidence="5">Nucleoside triphosphate pyrophosphatase that hydrolyzes 7-methyl-GTP (m(7)GTP). May have a dual role in cell division arrest and in preventing the incorporation of modified nucleotides into cellular nucleic acids.</text>
</comment>
<dbReference type="PANTHER" id="PTHR43213">
    <property type="entry name" value="BIFUNCTIONAL DTTP/UTP PYROPHOSPHATASE/METHYLTRANSFERASE PROTEIN-RELATED"/>
    <property type="match status" value="1"/>
</dbReference>
<evidence type="ECO:0000313" key="6">
    <source>
        <dbReference type="EMBL" id="MER2492134.1"/>
    </source>
</evidence>
<dbReference type="EC" id="3.6.1.-" evidence="5"/>
<keyword evidence="4 5" id="KW-0546">Nucleotide metabolism</keyword>
<dbReference type="PANTHER" id="PTHR43213:SF10">
    <property type="entry name" value="7-METHYL-GTP PYROPHOSPHATASE"/>
    <property type="match status" value="1"/>
</dbReference>
<comment type="caution">
    <text evidence="6">The sequence shown here is derived from an EMBL/GenBank/DDBJ whole genome shotgun (WGS) entry which is preliminary data.</text>
</comment>
<protein>
    <recommendedName>
        <fullName evidence="5">7-methyl-GTP pyrophosphatase</fullName>
        <shortName evidence="5">m(7)GTP pyrophosphatase</shortName>
        <ecNumber evidence="5">3.6.1.-</ecNumber>
    </recommendedName>
</protein>
<evidence type="ECO:0000256" key="1">
    <source>
        <dbReference type="ARBA" id="ARBA00004496"/>
    </source>
</evidence>
<proteinExistence type="inferred from homology"/>
<dbReference type="SUPFAM" id="SSF52972">
    <property type="entry name" value="ITPase-like"/>
    <property type="match status" value="1"/>
</dbReference>
<gene>
    <name evidence="6" type="ORF">ABS311_09600</name>
</gene>
<feature type="site" description="Important for substrate specificity" evidence="5">
    <location>
        <position position="162"/>
    </location>
</feature>
<evidence type="ECO:0000256" key="3">
    <source>
        <dbReference type="ARBA" id="ARBA00022801"/>
    </source>
</evidence>
<evidence type="ECO:0000313" key="7">
    <source>
        <dbReference type="Proteomes" id="UP001467690"/>
    </source>
</evidence>
<feature type="site" description="Important for substrate specificity" evidence="5">
    <location>
        <position position="79"/>
    </location>
</feature>
<keyword evidence="3 5" id="KW-0378">Hydrolase</keyword>
<comment type="similarity">
    <text evidence="5">Belongs to the Maf family. YceF subfamily.</text>
</comment>
<keyword evidence="2 5" id="KW-0963">Cytoplasm</keyword>
<evidence type="ECO:0000256" key="4">
    <source>
        <dbReference type="ARBA" id="ARBA00023080"/>
    </source>
</evidence>
<comment type="caution">
    <text evidence="5">Lacks conserved residue(s) required for the propagation of feature annotation.</text>
</comment>
<evidence type="ECO:0000256" key="5">
    <source>
        <dbReference type="HAMAP-Rule" id="MF_00528"/>
    </source>
</evidence>
<dbReference type="Pfam" id="PF02545">
    <property type="entry name" value="Maf"/>
    <property type="match status" value="1"/>
</dbReference>
<keyword evidence="7" id="KW-1185">Reference proteome</keyword>
<dbReference type="PIRSF" id="PIRSF006305">
    <property type="entry name" value="Maf"/>
    <property type="match status" value="1"/>
</dbReference>
<dbReference type="HAMAP" id="MF_00528">
    <property type="entry name" value="Maf"/>
    <property type="match status" value="1"/>
</dbReference>
<accession>A0ABV1RGW5</accession>
<name>A0ABV1RGW5_9ALTE</name>
<dbReference type="EMBL" id="JBELOE010000200">
    <property type="protein sequence ID" value="MER2492134.1"/>
    <property type="molecule type" value="Genomic_DNA"/>
</dbReference>
<sequence length="208" mass="22935">MTILKQSNKKPALVLASTSIFRKQILQKLQLDFLTCKPETDETELAGETAYQLVKRLAESKATAGSQLHPGHFVIGSDQVAFHNGEILGKPHTIKNAEKQLAKLSGNRVEFFTGLAVIAPNGQMKSLVEVFTVYFRQLSKSEISAYIQAEMPLNCAGSFKSEALGITLFEKLEGDDPNTLMGLPLIKLCEILRSFDFNPLQQLPVAIK</sequence>
<dbReference type="CDD" id="cd00555">
    <property type="entry name" value="Maf"/>
    <property type="match status" value="1"/>
</dbReference>
<dbReference type="Gene3D" id="3.90.950.10">
    <property type="match status" value="1"/>
</dbReference>
<dbReference type="RefSeq" id="WP_143871717.1">
    <property type="nucleotide sequence ID" value="NZ_CP041660.1"/>
</dbReference>
<feature type="active site" description="Proton acceptor" evidence="5">
    <location>
        <position position="78"/>
    </location>
</feature>